<proteinExistence type="predicted"/>
<dbReference type="EMBL" id="CAXAMN010002147">
    <property type="protein sequence ID" value="CAK8998006.1"/>
    <property type="molecule type" value="Genomic_DNA"/>
</dbReference>
<gene>
    <name evidence="2" type="ORF">CCMP2556_LOCUS5073</name>
</gene>
<feature type="region of interest" description="Disordered" evidence="1">
    <location>
        <begin position="138"/>
        <end position="292"/>
    </location>
</feature>
<evidence type="ECO:0000313" key="2">
    <source>
        <dbReference type="EMBL" id="CAK8998006.1"/>
    </source>
</evidence>
<dbReference type="Proteomes" id="UP001642484">
    <property type="component" value="Unassembled WGS sequence"/>
</dbReference>
<reference evidence="2 3" key="1">
    <citation type="submission" date="2024-02" db="EMBL/GenBank/DDBJ databases">
        <authorList>
            <person name="Chen Y."/>
            <person name="Shah S."/>
            <person name="Dougan E. K."/>
            <person name="Thang M."/>
            <person name="Chan C."/>
        </authorList>
    </citation>
    <scope>NUCLEOTIDE SEQUENCE [LARGE SCALE GENOMIC DNA]</scope>
</reference>
<accession>A0ABP0I611</accession>
<feature type="compositionally biased region" description="Basic residues" evidence="1">
    <location>
        <begin position="142"/>
        <end position="152"/>
    </location>
</feature>
<feature type="compositionally biased region" description="Basic and acidic residues" evidence="1">
    <location>
        <begin position="153"/>
        <end position="209"/>
    </location>
</feature>
<feature type="region of interest" description="Disordered" evidence="1">
    <location>
        <begin position="412"/>
        <end position="431"/>
    </location>
</feature>
<feature type="compositionally biased region" description="Basic and acidic residues" evidence="1">
    <location>
        <begin position="230"/>
        <end position="271"/>
    </location>
</feature>
<protein>
    <submittedName>
        <fullName evidence="2">Uncharacterized protein</fullName>
    </submittedName>
</protein>
<name>A0ABP0I611_9DINO</name>
<organism evidence="2 3">
    <name type="scientific">Durusdinium trenchii</name>
    <dbReference type="NCBI Taxonomy" id="1381693"/>
    <lineage>
        <taxon>Eukaryota</taxon>
        <taxon>Sar</taxon>
        <taxon>Alveolata</taxon>
        <taxon>Dinophyceae</taxon>
        <taxon>Suessiales</taxon>
        <taxon>Symbiodiniaceae</taxon>
        <taxon>Durusdinium</taxon>
    </lineage>
</organism>
<evidence type="ECO:0000256" key="1">
    <source>
        <dbReference type="SAM" id="MobiDB-lite"/>
    </source>
</evidence>
<evidence type="ECO:0000313" key="3">
    <source>
        <dbReference type="Proteomes" id="UP001642484"/>
    </source>
</evidence>
<sequence length="431" mass="45208">MKATFAANCGVGWPLDSSYEPQPPPLPAKYPSHAPGKKPAWECKRNYNRTCPDGFNFDGVMCHEVLPLAASQCCSALQRAVGKVAQEEEGEELDPLALEVMKTRILRTSGRNNNRDDAGLGAHNCSVWDPMSWKGFMTGFGKKGRGKGKGKQSHKDKEDKKRSDDGGPKEATTEDPNVEDKAPQEKQKGGRGLGKDQGGHGKGPGDGKRAAGAGSNKIPAAQASGQKGKAGKDRGKGGKGKDDRGKDSKGNGGKGKDSKGKGKGARDDKSRPLGNVPLNMGADIPSGALTWNPDPSGMLGRPARPNDSGGSYIVEEMQRSMAQPMSQALPGMGAGYAHMPGFLEGNNLNMQNMSLQNLNGLQGLSGLQQLQSMGMANHAFAAYVQQNQGTPQGVNAPSPAALGMPNFADLPATLRNPAASQPCRGPGSHSF</sequence>
<comment type="caution">
    <text evidence="2">The sequence shown here is derived from an EMBL/GenBank/DDBJ whole genome shotgun (WGS) entry which is preliminary data.</text>
</comment>
<keyword evidence="3" id="KW-1185">Reference proteome</keyword>